<organism evidence="14 15">
    <name type="scientific">Parastrongyloides trichosuri</name>
    <name type="common">Possum-specific nematode worm</name>
    <dbReference type="NCBI Taxonomy" id="131310"/>
    <lineage>
        <taxon>Eukaryota</taxon>
        <taxon>Metazoa</taxon>
        <taxon>Ecdysozoa</taxon>
        <taxon>Nematoda</taxon>
        <taxon>Chromadorea</taxon>
        <taxon>Rhabditida</taxon>
        <taxon>Tylenchina</taxon>
        <taxon>Panagrolaimomorpha</taxon>
        <taxon>Strongyloidoidea</taxon>
        <taxon>Strongyloididae</taxon>
        <taxon>Parastrongyloides</taxon>
    </lineage>
</organism>
<dbReference type="SUPFAM" id="SSF56300">
    <property type="entry name" value="Metallo-dependent phosphatases"/>
    <property type="match status" value="1"/>
</dbReference>
<dbReference type="InterPro" id="IPR029052">
    <property type="entry name" value="Metallo-depent_PP-like"/>
</dbReference>
<evidence type="ECO:0000256" key="8">
    <source>
        <dbReference type="ARBA" id="ARBA00022833"/>
    </source>
</evidence>
<evidence type="ECO:0000256" key="5">
    <source>
        <dbReference type="ARBA" id="ARBA00022723"/>
    </source>
</evidence>
<evidence type="ECO:0000256" key="12">
    <source>
        <dbReference type="SAM" id="MobiDB-lite"/>
    </source>
</evidence>
<dbReference type="EC" id="3.1.3.16" evidence="11"/>
<dbReference type="CDD" id="cd03860">
    <property type="entry name" value="M14_CP_A-B_like"/>
    <property type="match status" value="1"/>
</dbReference>
<keyword evidence="3" id="KW-0121">Carboxypeptidase</keyword>
<feature type="compositionally biased region" description="Low complexity" evidence="12">
    <location>
        <begin position="13"/>
        <end position="27"/>
    </location>
</feature>
<evidence type="ECO:0000256" key="11">
    <source>
        <dbReference type="RuleBase" id="RU004273"/>
    </source>
</evidence>
<evidence type="ECO:0000256" key="1">
    <source>
        <dbReference type="ARBA" id="ARBA00001947"/>
    </source>
</evidence>
<evidence type="ECO:0000256" key="9">
    <source>
        <dbReference type="ARBA" id="ARBA00023049"/>
    </source>
</evidence>
<evidence type="ECO:0000256" key="10">
    <source>
        <dbReference type="PROSITE-ProRule" id="PRU01379"/>
    </source>
</evidence>
<comment type="catalytic activity">
    <reaction evidence="11">
        <text>O-phospho-L-threonyl-[protein] + H2O = L-threonyl-[protein] + phosphate</text>
        <dbReference type="Rhea" id="RHEA:47004"/>
        <dbReference type="Rhea" id="RHEA-COMP:11060"/>
        <dbReference type="Rhea" id="RHEA-COMP:11605"/>
        <dbReference type="ChEBI" id="CHEBI:15377"/>
        <dbReference type="ChEBI" id="CHEBI:30013"/>
        <dbReference type="ChEBI" id="CHEBI:43474"/>
        <dbReference type="ChEBI" id="CHEBI:61977"/>
        <dbReference type="EC" id="3.1.3.16"/>
    </reaction>
</comment>
<dbReference type="PRINTS" id="PR00114">
    <property type="entry name" value="STPHPHTASE"/>
</dbReference>
<comment type="cofactor">
    <cofactor evidence="1">
        <name>Zn(2+)</name>
        <dbReference type="ChEBI" id="CHEBI:29105"/>
    </cofactor>
</comment>
<dbReference type="SMART" id="SM00156">
    <property type="entry name" value="PP2Ac"/>
    <property type="match status" value="1"/>
</dbReference>
<dbReference type="CDD" id="cd00144">
    <property type="entry name" value="MPP_PPP_family"/>
    <property type="match status" value="1"/>
</dbReference>
<feature type="region of interest" description="Disordered" evidence="12">
    <location>
        <begin position="1"/>
        <end position="38"/>
    </location>
</feature>
<accession>A0A0N4ZRN1</accession>
<dbReference type="FunFam" id="3.40.630.10:FF:000084">
    <property type="entry name" value="Carboxypeptidase B2"/>
    <property type="match status" value="1"/>
</dbReference>
<keyword evidence="6" id="KW-0732">Signal</keyword>
<dbReference type="SUPFAM" id="SSF53187">
    <property type="entry name" value="Zn-dependent exopeptidases"/>
    <property type="match status" value="1"/>
</dbReference>
<dbReference type="PANTHER" id="PTHR11705">
    <property type="entry name" value="PROTEASE FAMILY M14 CARBOXYPEPTIDASE A,B"/>
    <property type="match status" value="1"/>
</dbReference>
<evidence type="ECO:0000313" key="14">
    <source>
        <dbReference type="Proteomes" id="UP000038045"/>
    </source>
</evidence>
<dbReference type="InterPro" id="IPR006186">
    <property type="entry name" value="Ser/Thr-sp_prot-phosphatase"/>
</dbReference>
<keyword evidence="4" id="KW-0645">Protease</keyword>
<evidence type="ECO:0000256" key="2">
    <source>
        <dbReference type="ARBA" id="ARBA00005988"/>
    </source>
</evidence>
<feature type="compositionally biased region" description="Basic residues" evidence="12">
    <location>
        <begin position="1"/>
        <end position="12"/>
    </location>
</feature>
<dbReference type="Pfam" id="PF00246">
    <property type="entry name" value="Peptidase_M14"/>
    <property type="match status" value="1"/>
</dbReference>
<evidence type="ECO:0000256" key="7">
    <source>
        <dbReference type="ARBA" id="ARBA00022801"/>
    </source>
</evidence>
<evidence type="ECO:0000256" key="4">
    <source>
        <dbReference type="ARBA" id="ARBA00022670"/>
    </source>
</evidence>
<dbReference type="PROSITE" id="PS52035">
    <property type="entry name" value="PEPTIDASE_M14"/>
    <property type="match status" value="1"/>
</dbReference>
<keyword evidence="14" id="KW-1185">Reference proteome</keyword>
<dbReference type="GO" id="GO:0008270">
    <property type="term" value="F:zinc ion binding"/>
    <property type="evidence" value="ECO:0007669"/>
    <property type="project" value="InterPro"/>
</dbReference>
<dbReference type="Gene3D" id="3.40.630.10">
    <property type="entry name" value="Zn peptidases"/>
    <property type="match status" value="1"/>
</dbReference>
<comment type="similarity">
    <text evidence="2 10">Belongs to the peptidase M14 family.</text>
</comment>
<dbReference type="PROSITE" id="PS00125">
    <property type="entry name" value="SER_THR_PHOSPHATASE"/>
    <property type="match status" value="1"/>
</dbReference>
<proteinExistence type="inferred from homology"/>
<keyword evidence="7 11" id="KW-0378">Hydrolase</keyword>
<dbReference type="AlphaFoldDB" id="A0A0N4ZRN1"/>
<keyword evidence="9" id="KW-0482">Metalloprotease</keyword>
<evidence type="ECO:0000256" key="3">
    <source>
        <dbReference type="ARBA" id="ARBA00022645"/>
    </source>
</evidence>
<reference evidence="15" key="1">
    <citation type="submission" date="2017-02" db="UniProtKB">
        <authorList>
            <consortium name="WormBaseParasite"/>
        </authorList>
    </citation>
    <scope>IDENTIFICATION</scope>
</reference>
<dbReference type="WBParaSite" id="PTRK_0001116500.2">
    <property type="protein sequence ID" value="PTRK_0001116500.2"/>
    <property type="gene ID" value="PTRK_0001116500"/>
</dbReference>
<dbReference type="Proteomes" id="UP000038045">
    <property type="component" value="Unplaced"/>
</dbReference>
<sequence length="1106" mass="127891">MKKNSKSKRTKISKSNYNSNNRNSSKSTVISQYLPDKPPKVNLFSFLLKKEKSDDAKTEKIYKKSFTINSNSITKSREQRLSKSLELNFPASKIKKSTSKAEMEIEKKISTSLELKSFNDKRTKSISISKTQSISRRGSKDAKSSLLSKSIKLMGLRMPIEESERIDPLTSTNDLLKQSKISEEKKNEEEKKVSSITVNDGSEEWYTNQMKKFLTSLPICPSSIIEKEEAFSWLLKYIDYIITRLCNRRYFEGKIKNCIEPFFSESDLIRIIHHAAMLFESEPTLLEINLDDVRKEINVVTDIHGSLNDLMRAFGMYGAPGDTTYLFLGDYVDRGDYDVEILIFLFLIKICYPRHIYLLRGNHEFQDLNGKCNFPLNCRVSFSSGNYWKLLNFVFNRLSLAAIVENEIYCVHGGISQWIISRDSIKNIKKPYTDNYLIVERLIITDTVWGDPSLEPCEKIFHASNRNVGYSFTGEGLTRFLKLIDCQVLVRGHQQPTEGFNTIFNGLCCILHSRQLDEASFASTVRISKSSTKNKGKVTINGLVYNCKGTHPKELRNQTHIRLYNMKLNIEKSKNKYINDFQTEKSNPILKRKKLKSDKSLNECLYCTKKENYEKEFCSREKIYISNSQLYAFMIRRGFLRLKSLGKIIELNDEQKVMHYCVNVFPIFLDFMSGINQRDPTMTTEGDKKVMEQLNEEYKFKGVDTTIKCIFQMKHLPYPNIYDNINYENDFIFSKTYFGTNSSEMSVQLIKIKNLSYILEKEENEIKKRKIFKKGDHPSTISIDEYHDLSEINNYIDSLSFYFNNVKLINIGNSFENRTIQGVIISNDNSINKNKVLINGCIHAREWLSCATMIYIMNELTTNKYEDFLDKNEIHIIPVVNVDGYVFSWTNDRLWRKTRSGPRNGCYGVDPNRNFDYKWEFSGYSTNPCDETYAYVGPYIFSEPESKALGDYLKKFYINGNPFNIYFDIHTYSQDLFYPFGYKDVYPKNVKELEDRSSKAVKAIFSLHQSVFKFGSIADIVYPASGSTVDYAMSVGGVKYSFGMELRPGSYINNGFILPKSQIIDGASEAWAGMYSIINHSCFIQTNIISLCISLILLYLNDLYII</sequence>
<evidence type="ECO:0000256" key="6">
    <source>
        <dbReference type="ARBA" id="ARBA00022729"/>
    </source>
</evidence>
<keyword evidence="5" id="KW-0479">Metal-binding</keyword>
<feature type="domain" description="Peptidase M14" evidence="13">
    <location>
        <begin position="785"/>
        <end position="1081"/>
    </location>
</feature>
<dbReference type="GO" id="GO:0005615">
    <property type="term" value="C:extracellular space"/>
    <property type="evidence" value="ECO:0007669"/>
    <property type="project" value="TreeGrafter"/>
</dbReference>
<feature type="active site" description="Proton donor/acceptor" evidence="10">
    <location>
        <position position="1045"/>
    </location>
</feature>
<comment type="similarity">
    <text evidence="11">Belongs to the PPP phosphatase family.</text>
</comment>
<evidence type="ECO:0000259" key="13">
    <source>
        <dbReference type="PROSITE" id="PS52035"/>
    </source>
</evidence>
<name>A0A0N4ZRN1_PARTI</name>
<dbReference type="PANTHER" id="PTHR11705:SF143">
    <property type="entry name" value="SLL0236 PROTEIN"/>
    <property type="match status" value="1"/>
</dbReference>
<dbReference type="Gene3D" id="3.60.21.10">
    <property type="match status" value="1"/>
</dbReference>
<dbReference type="InterPro" id="IPR000834">
    <property type="entry name" value="Peptidase_M14"/>
</dbReference>
<dbReference type="GO" id="GO:0006508">
    <property type="term" value="P:proteolysis"/>
    <property type="evidence" value="ECO:0007669"/>
    <property type="project" value="UniProtKB-KW"/>
</dbReference>
<dbReference type="InterPro" id="IPR004843">
    <property type="entry name" value="Calcineurin-like_PHP"/>
</dbReference>
<dbReference type="GO" id="GO:0004181">
    <property type="term" value="F:metallocarboxypeptidase activity"/>
    <property type="evidence" value="ECO:0007669"/>
    <property type="project" value="InterPro"/>
</dbReference>
<protein>
    <recommendedName>
        <fullName evidence="11">Serine/threonine-protein phosphatase</fullName>
        <ecNumber evidence="11">3.1.3.16</ecNumber>
    </recommendedName>
</protein>
<dbReference type="GO" id="GO:0004722">
    <property type="term" value="F:protein serine/threonine phosphatase activity"/>
    <property type="evidence" value="ECO:0007669"/>
    <property type="project" value="UniProtKB-EC"/>
</dbReference>
<dbReference type="Pfam" id="PF00149">
    <property type="entry name" value="Metallophos"/>
    <property type="match status" value="1"/>
</dbReference>
<evidence type="ECO:0000313" key="15">
    <source>
        <dbReference type="WBParaSite" id="PTRK_0001116500.2"/>
    </source>
</evidence>
<keyword evidence="8" id="KW-0862">Zinc</keyword>
<dbReference type="SMART" id="SM00631">
    <property type="entry name" value="Zn_pept"/>
    <property type="match status" value="1"/>
</dbReference>